<reference evidence="2 3" key="1">
    <citation type="submission" date="2013-11" db="EMBL/GenBank/DDBJ databases">
        <title>Metagenomic analysis of a methanogenic consortium involved in long chain n-alkane degradation.</title>
        <authorList>
            <person name="Davidova I.A."/>
            <person name="Callaghan A.V."/>
            <person name="Wawrik B."/>
            <person name="Pruitt S."/>
            <person name="Marks C."/>
            <person name="Duncan K.E."/>
            <person name="Suflita J.M."/>
        </authorList>
    </citation>
    <scope>NUCLEOTIDE SEQUENCE [LARGE SCALE GENOMIC DNA]</scope>
    <source>
        <strain evidence="2 3">SPR</strain>
    </source>
</reference>
<feature type="compositionally biased region" description="Basic and acidic residues" evidence="1">
    <location>
        <begin position="1"/>
        <end position="22"/>
    </location>
</feature>
<keyword evidence="3" id="KW-1185">Reference proteome</keyword>
<dbReference type="STRING" id="1429043.X474_00525"/>
<evidence type="ECO:0000313" key="2">
    <source>
        <dbReference type="EMBL" id="KIX16044.1"/>
    </source>
</evidence>
<dbReference type="EMBL" id="AZAC01000001">
    <property type="protein sequence ID" value="KIX16044.1"/>
    <property type="molecule type" value="Genomic_DNA"/>
</dbReference>
<evidence type="ECO:0000256" key="1">
    <source>
        <dbReference type="SAM" id="MobiDB-lite"/>
    </source>
</evidence>
<dbReference type="AlphaFoldDB" id="A0A0D2JCZ4"/>
<sequence length="61" mass="7263">MVIWPRREKAETRGGKKEDARLGENLASSRKRKRKIGIRPCLMPIFKAKYMPNIRKKDFFN</sequence>
<feature type="region of interest" description="Disordered" evidence="1">
    <location>
        <begin position="1"/>
        <end position="27"/>
    </location>
</feature>
<evidence type="ECO:0000313" key="3">
    <source>
        <dbReference type="Proteomes" id="UP000032233"/>
    </source>
</evidence>
<proteinExistence type="predicted"/>
<organism evidence="2 3">
    <name type="scientific">Dethiosulfatarculus sandiegensis</name>
    <dbReference type="NCBI Taxonomy" id="1429043"/>
    <lineage>
        <taxon>Bacteria</taxon>
        <taxon>Pseudomonadati</taxon>
        <taxon>Thermodesulfobacteriota</taxon>
        <taxon>Desulfarculia</taxon>
        <taxon>Desulfarculales</taxon>
        <taxon>Desulfarculaceae</taxon>
        <taxon>Dethiosulfatarculus</taxon>
    </lineage>
</organism>
<dbReference type="Proteomes" id="UP000032233">
    <property type="component" value="Unassembled WGS sequence"/>
</dbReference>
<accession>A0A0D2JCZ4</accession>
<dbReference type="InParanoid" id="A0A0D2JCZ4"/>
<gene>
    <name evidence="2" type="ORF">X474_00525</name>
</gene>
<protein>
    <submittedName>
        <fullName evidence="2">Uncharacterized protein</fullName>
    </submittedName>
</protein>
<comment type="caution">
    <text evidence="2">The sequence shown here is derived from an EMBL/GenBank/DDBJ whole genome shotgun (WGS) entry which is preliminary data.</text>
</comment>
<name>A0A0D2JCZ4_9BACT</name>